<dbReference type="GO" id="GO:0005789">
    <property type="term" value="C:endoplasmic reticulum membrane"/>
    <property type="evidence" value="ECO:0007669"/>
    <property type="project" value="UniProtKB-SubCell"/>
</dbReference>
<keyword evidence="4" id="KW-0256">Endoplasmic reticulum</keyword>
<keyword evidence="2" id="KW-0813">Transport</keyword>
<evidence type="ECO:0000256" key="2">
    <source>
        <dbReference type="ARBA" id="ARBA00022448"/>
    </source>
</evidence>
<accession>A0AAD7UMS7</accession>
<reference evidence="8" key="1">
    <citation type="submission" date="2023-01" db="EMBL/GenBank/DDBJ databases">
        <title>Metagenome sequencing of chrysophaentin producing Chrysophaeum taylorii.</title>
        <authorList>
            <person name="Davison J."/>
            <person name="Bewley C."/>
        </authorList>
    </citation>
    <scope>NUCLEOTIDE SEQUENCE</scope>
    <source>
        <strain evidence="8">NIES-1699</strain>
    </source>
</reference>
<feature type="transmembrane region" description="Helical" evidence="7">
    <location>
        <begin position="269"/>
        <end position="293"/>
    </location>
</feature>
<feature type="transmembrane region" description="Helical" evidence="7">
    <location>
        <begin position="159"/>
        <end position="178"/>
    </location>
</feature>
<evidence type="ECO:0000256" key="4">
    <source>
        <dbReference type="ARBA" id="ARBA00022824"/>
    </source>
</evidence>
<dbReference type="Proteomes" id="UP001230188">
    <property type="component" value="Unassembled WGS sequence"/>
</dbReference>
<dbReference type="GO" id="GO:0005460">
    <property type="term" value="F:UDP-glucose transmembrane transporter activity"/>
    <property type="evidence" value="ECO:0007669"/>
    <property type="project" value="TreeGrafter"/>
</dbReference>
<feature type="transmembrane region" description="Helical" evidence="7">
    <location>
        <begin position="190"/>
        <end position="209"/>
    </location>
</feature>
<keyword evidence="3 7" id="KW-0812">Transmembrane</keyword>
<feature type="transmembrane region" description="Helical" evidence="7">
    <location>
        <begin position="40"/>
        <end position="62"/>
    </location>
</feature>
<name>A0AAD7UMS7_9STRA</name>
<dbReference type="Pfam" id="PF08449">
    <property type="entry name" value="UAA"/>
    <property type="match status" value="1"/>
</dbReference>
<sequence length="315" mass="33962">MSETLIFFVLAAGVIGSFTAFGFAQEAVTKTDFDGERFQFSTFLVLLQSLGNATVAGVVLLARNKSLSGDVPVSEWLVAALGYFGAHKFGLMALSYISFPMQTVCKSCKAIPVMVGEKIFAKKRHSLAKTLGVLCMCVGVVMFTLLGPAKASKKAESPAIGLLLVLAALACDGLYGPYQTAIQTKAKDLTAWHLMFNMNLYQGLLSLALSYDDLPKAIAFCARHPRVIHLLALFSAAMALGNIFIYQLQAAFGSLEVTKVTTTRKLVSVLASVFFFGHALTLPQWLAVFIVIFNKQEGTALAALFSPLTKKHKSV</sequence>
<dbReference type="GO" id="GO:0000139">
    <property type="term" value="C:Golgi membrane"/>
    <property type="evidence" value="ECO:0007669"/>
    <property type="project" value="TreeGrafter"/>
</dbReference>
<evidence type="ECO:0000256" key="6">
    <source>
        <dbReference type="ARBA" id="ARBA00023136"/>
    </source>
</evidence>
<evidence type="ECO:0000256" key="3">
    <source>
        <dbReference type="ARBA" id="ARBA00022692"/>
    </source>
</evidence>
<gene>
    <name evidence="8" type="ORF">CTAYLR_010309</name>
</gene>
<keyword evidence="9" id="KW-1185">Reference proteome</keyword>
<feature type="transmembrane region" description="Helical" evidence="7">
    <location>
        <begin position="74"/>
        <end position="97"/>
    </location>
</feature>
<evidence type="ECO:0000256" key="7">
    <source>
        <dbReference type="SAM" id="Phobius"/>
    </source>
</evidence>
<dbReference type="PANTHER" id="PTHR10778:SF10">
    <property type="entry name" value="SOLUTE CARRIER FAMILY 35 MEMBER B1"/>
    <property type="match status" value="1"/>
</dbReference>
<protein>
    <submittedName>
        <fullName evidence="8">Uncharacterized protein</fullName>
    </submittedName>
</protein>
<comment type="caution">
    <text evidence="8">The sequence shown here is derived from an EMBL/GenBank/DDBJ whole genome shotgun (WGS) entry which is preliminary data.</text>
</comment>
<evidence type="ECO:0000256" key="5">
    <source>
        <dbReference type="ARBA" id="ARBA00022989"/>
    </source>
</evidence>
<organism evidence="8 9">
    <name type="scientific">Chrysophaeum taylorii</name>
    <dbReference type="NCBI Taxonomy" id="2483200"/>
    <lineage>
        <taxon>Eukaryota</taxon>
        <taxon>Sar</taxon>
        <taxon>Stramenopiles</taxon>
        <taxon>Ochrophyta</taxon>
        <taxon>Pelagophyceae</taxon>
        <taxon>Pelagomonadales</taxon>
        <taxon>Pelagomonadaceae</taxon>
        <taxon>Chrysophaeum</taxon>
    </lineage>
</organism>
<evidence type="ECO:0000313" key="8">
    <source>
        <dbReference type="EMBL" id="KAJ8611489.1"/>
    </source>
</evidence>
<evidence type="ECO:0000256" key="1">
    <source>
        <dbReference type="ARBA" id="ARBA00004477"/>
    </source>
</evidence>
<dbReference type="PANTHER" id="PTHR10778">
    <property type="entry name" value="SOLUTE CARRIER FAMILY 35 MEMBER B"/>
    <property type="match status" value="1"/>
</dbReference>
<feature type="transmembrane region" description="Helical" evidence="7">
    <location>
        <begin position="230"/>
        <end position="249"/>
    </location>
</feature>
<evidence type="ECO:0000313" key="9">
    <source>
        <dbReference type="Proteomes" id="UP001230188"/>
    </source>
</evidence>
<keyword evidence="5 7" id="KW-1133">Transmembrane helix</keyword>
<dbReference type="InterPro" id="IPR013657">
    <property type="entry name" value="SCL35B1-4/HUT1"/>
</dbReference>
<dbReference type="GO" id="GO:0005459">
    <property type="term" value="F:UDP-galactose transmembrane transporter activity"/>
    <property type="evidence" value="ECO:0007669"/>
    <property type="project" value="TreeGrafter"/>
</dbReference>
<comment type="subcellular location">
    <subcellularLocation>
        <location evidence="1">Endoplasmic reticulum membrane</location>
        <topology evidence="1">Multi-pass membrane protein</topology>
    </subcellularLocation>
</comment>
<dbReference type="EMBL" id="JAQMWT010000073">
    <property type="protein sequence ID" value="KAJ8611489.1"/>
    <property type="molecule type" value="Genomic_DNA"/>
</dbReference>
<keyword evidence="6 7" id="KW-0472">Membrane</keyword>
<proteinExistence type="predicted"/>
<dbReference type="AlphaFoldDB" id="A0AAD7UMS7"/>
<feature type="transmembrane region" description="Helical" evidence="7">
    <location>
        <begin position="127"/>
        <end position="147"/>
    </location>
</feature>